<comment type="caution">
    <text evidence="2">The sequence shown here is derived from an EMBL/GenBank/DDBJ whole genome shotgun (WGS) entry which is preliminary data.</text>
</comment>
<evidence type="ECO:0000313" key="2">
    <source>
        <dbReference type="EMBL" id="EAQ82364.1"/>
    </source>
</evidence>
<organism evidence="2 3">
    <name type="scientific">Blastopirellula marina DSM 3645</name>
    <dbReference type="NCBI Taxonomy" id="314230"/>
    <lineage>
        <taxon>Bacteria</taxon>
        <taxon>Pseudomonadati</taxon>
        <taxon>Planctomycetota</taxon>
        <taxon>Planctomycetia</taxon>
        <taxon>Pirellulales</taxon>
        <taxon>Pirellulaceae</taxon>
        <taxon>Blastopirellula</taxon>
    </lineage>
</organism>
<sequence>MRLSETPQDFANPESTTHPCALSIDKTQTEQAAQVW</sequence>
<proteinExistence type="predicted"/>
<evidence type="ECO:0000256" key="1">
    <source>
        <dbReference type="SAM" id="MobiDB-lite"/>
    </source>
</evidence>
<name>A3ZN35_9BACT</name>
<feature type="region of interest" description="Disordered" evidence="1">
    <location>
        <begin position="1"/>
        <end position="36"/>
    </location>
</feature>
<dbReference type="HOGENOM" id="CLU_3354851_0_0_0"/>
<accession>A3ZN35</accession>
<dbReference type="EMBL" id="AANZ01000002">
    <property type="protein sequence ID" value="EAQ82364.1"/>
    <property type="molecule type" value="Genomic_DNA"/>
</dbReference>
<dbReference type="Proteomes" id="UP000004358">
    <property type="component" value="Unassembled WGS sequence"/>
</dbReference>
<feature type="compositionally biased region" description="Polar residues" evidence="1">
    <location>
        <begin position="1"/>
        <end position="18"/>
    </location>
</feature>
<feature type="compositionally biased region" description="Polar residues" evidence="1">
    <location>
        <begin position="25"/>
        <end position="36"/>
    </location>
</feature>
<reference evidence="2 3" key="1">
    <citation type="submission" date="2006-02" db="EMBL/GenBank/DDBJ databases">
        <authorList>
            <person name="Amann R."/>
            <person name="Ferriera S."/>
            <person name="Johnson J."/>
            <person name="Kravitz S."/>
            <person name="Halpern A."/>
            <person name="Remington K."/>
            <person name="Beeson K."/>
            <person name="Tran B."/>
            <person name="Rogers Y.-H."/>
            <person name="Friedman R."/>
            <person name="Venter J.C."/>
        </authorList>
    </citation>
    <scope>NUCLEOTIDE SEQUENCE [LARGE SCALE GENOMIC DNA]</scope>
    <source>
        <strain evidence="2 3">DSM 3645</strain>
    </source>
</reference>
<evidence type="ECO:0000313" key="3">
    <source>
        <dbReference type="Proteomes" id="UP000004358"/>
    </source>
</evidence>
<protein>
    <submittedName>
        <fullName evidence="2">Uncharacterized protein</fullName>
    </submittedName>
</protein>
<dbReference type="AlphaFoldDB" id="A3ZN35"/>
<gene>
    <name evidence="2" type="ORF">DSM3645_01580</name>
</gene>